<dbReference type="PANTHER" id="PTHR11434:SF0">
    <property type="entry name" value="NADH-UBIQUINONE OXIDOREDUCTASE CHAIN 4L"/>
    <property type="match status" value="1"/>
</dbReference>
<dbReference type="GO" id="GO:0042773">
    <property type="term" value="P:ATP synthesis coupled electron transport"/>
    <property type="evidence" value="ECO:0007669"/>
    <property type="project" value="UniProtKB-UniRule"/>
</dbReference>
<evidence type="ECO:0000313" key="18">
    <source>
        <dbReference type="EMBL" id="ADY86103.1"/>
    </source>
</evidence>
<evidence type="ECO:0000256" key="1">
    <source>
        <dbReference type="ARBA" id="ARBA00004225"/>
    </source>
</evidence>
<keyword evidence="6 17" id="KW-0679">Respiratory chain</keyword>
<proteinExistence type="inferred from homology"/>
<sequence length="97" mass="10471">MTTQHFIPMMTLLLGLLGLTLHRKHLISALLCIESMMLSLFILLATISYTLNITSTIQPLALLTIAACGEGAGLALLVATTRTHASDHLKTLNLLQC</sequence>
<dbReference type="GO" id="GO:0005743">
    <property type="term" value="C:mitochondrial inner membrane"/>
    <property type="evidence" value="ECO:0007669"/>
    <property type="project" value="UniProtKB-SubCell"/>
</dbReference>
<keyword evidence="14 17" id="KW-0472">Membrane</keyword>
<evidence type="ECO:0000256" key="16">
    <source>
        <dbReference type="ARBA" id="ARBA00048769"/>
    </source>
</evidence>
<dbReference type="Pfam" id="PF00420">
    <property type="entry name" value="Oxidored_q2"/>
    <property type="match status" value="1"/>
</dbReference>
<keyword evidence="7 17" id="KW-0812">Transmembrane</keyword>
<evidence type="ECO:0000256" key="5">
    <source>
        <dbReference type="ARBA" id="ARBA00022448"/>
    </source>
</evidence>
<evidence type="ECO:0000256" key="2">
    <source>
        <dbReference type="ARBA" id="ARBA00010519"/>
    </source>
</evidence>
<evidence type="ECO:0000256" key="15">
    <source>
        <dbReference type="ARBA" id="ARBA00043911"/>
    </source>
</evidence>
<keyword evidence="5 17" id="KW-0813">Transport</keyword>
<evidence type="ECO:0000256" key="3">
    <source>
        <dbReference type="ARBA" id="ARBA00012944"/>
    </source>
</evidence>
<comment type="function">
    <text evidence="15">Core subunit of the mitochondrial membrane respiratory chain NADH dehydrogenase (Complex I) which catalyzes electron transfer from NADH through the respiratory chain, using ubiquinone as an electron acceptor. Part of the enzyme membrane arm which is embedded in the lipid bilayer and involved in proton translocation.</text>
</comment>
<dbReference type="InterPro" id="IPR001133">
    <property type="entry name" value="NADH_UbQ_OxRdtase_chain4L/K"/>
</dbReference>
<keyword evidence="11 17" id="KW-0520">NAD</keyword>
<keyword evidence="17" id="KW-0999">Mitochondrion inner membrane</keyword>
<evidence type="ECO:0000256" key="17">
    <source>
        <dbReference type="RuleBase" id="RU004419"/>
    </source>
</evidence>
<dbReference type="EMBL" id="HQ896026">
    <property type="protein sequence ID" value="ADY86103.1"/>
    <property type="molecule type" value="Genomic_DNA"/>
</dbReference>
<dbReference type="InterPro" id="IPR039428">
    <property type="entry name" value="NUOK/Mnh_C1-like"/>
</dbReference>
<evidence type="ECO:0000256" key="12">
    <source>
        <dbReference type="ARBA" id="ARBA00023075"/>
    </source>
</evidence>
<evidence type="ECO:0000256" key="6">
    <source>
        <dbReference type="ARBA" id="ARBA00022660"/>
    </source>
</evidence>
<dbReference type="GO" id="GO:0016651">
    <property type="term" value="F:oxidoreductase activity, acting on NAD(P)H"/>
    <property type="evidence" value="ECO:0007669"/>
    <property type="project" value="InterPro"/>
</dbReference>
<evidence type="ECO:0000256" key="11">
    <source>
        <dbReference type="ARBA" id="ARBA00023027"/>
    </source>
</evidence>
<dbReference type="GO" id="GO:0008137">
    <property type="term" value="F:NADH dehydrogenase (ubiquinone) activity"/>
    <property type="evidence" value="ECO:0007669"/>
    <property type="project" value="UniProtKB-EC"/>
</dbReference>
<keyword evidence="9 17" id="KW-0249">Electron transport</keyword>
<evidence type="ECO:0000256" key="14">
    <source>
        <dbReference type="ARBA" id="ARBA00023136"/>
    </source>
</evidence>
<organism evidence="18">
    <name type="scientific">Cnemaspis limi</name>
    <name type="common">Tioman Island rock gecko</name>
    <dbReference type="NCBI Taxonomy" id="460617"/>
    <lineage>
        <taxon>Eukaryota</taxon>
        <taxon>Metazoa</taxon>
        <taxon>Chordata</taxon>
        <taxon>Craniata</taxon>
        <taxon>Vertebrata</taxon>
        <taxon>Euteleostomi</taxon>
        <taxon>Lepidosauria</taxon>
        <taxon>Squamata</taxon>
        <taxon>Bifurcata</taxon>
        <taxon>Gekkota</taxon>
        <taxon>Gekkonidae</taxon>
        <taxon>Gekkoninae</taxon>
        <taxon>Cnemaspis</taxon>
    </lineage>
</organism>
<gene>
    <name evidence="18" type="primary">NADH4L</name>
</gene>
<feature type="transmembrane region" description="Helical" evidence="17">
    <location>
        <begin position="29"/>
        <end position="51"/>
    </location>
</feature>
<keyword evidence="13 17" id="KW-0496">Mitochondrion</keyword>
<evidence type="ECO:0000256" key="8">
    <source>
        <dbReference type="ARBA" id="ARBA00022967"/>
    </source>
</evidence>
<feature type="transmembrane region" description="Helical" evidence="17">
    <location>
        <begin position="6"/>
        <end position="22"/>
    </location>
</feature>
<geneLocation type="mitochondrion" evidence="18"/>
<dbReference type="GO" id="GO:0030964">
    <property type="term" value="C:NADH dehydrogenase complex"/>
    <property type="evidence" value="ECO:0007669"/>
    <property type="project" value="TreeGrafter"/>
</dbReference>
<name>K9JVR7_CNELI</name>
<comment type="subcellular location">
    <subcellularLocation>
        <location evidence="17">Mitochondrion inner membrane</location>
        <topology evidence="17">Multi-pass membrane protein</topology>
    </subcellularLocation>
    <subcellularLocation>
        <location evidence="1">Mitochondrion membrane</location>
        <topology evidence="1">Multi-pass membrane protein</topology>
    </subcellularLocation>
</comment>
<evidence type="ECO:0000256" key="9">
    <source>
        <dbReference type="ARBA" id="ARBA00022982"/>
    </source>
</evidence>
<evidence type="ECO:0000256" key="10">
    <source>
        <dbReference type="ARBA" id="ARBA00022989"/>
    </source>
</evidence>
<evidence type="ECO:0000256" key="7">
    <source>
        <dbReference type="ARBA" id="ARBA00022692"/>
    </source>
</evidence>
<accession>K9JVR7</accession>
<keyword evidence="12 17" id="KW-0830">Ubiquinone</keyword>
<comment type="similarity">
    <text evidence="2 17">Belongs to the complex I subunit 4L family.</text>
</comment>
<evidence type="ECO:0000256" key="4">
    <source>
        <dbReference type="ARBA" id="ARBA00016612"/>
    </source>
</evidence>
<feature type="transmembrane region" description="Helical" evidence="17">
    <location>
        <begin position="57"/>
        <end position="80"/>
    </location>
</feature>
<keyword evidence="8 17" id="KW-1278">Translocase</keyword>
<protein>
    <recommendedName>
        <fullName evidence="4 17">NADH-ubiquinone oxidoreductase chain 4L</fullName>
        <ecNumber evidence="3 17">7.1.1.2</ecNumber>
    </recommendedName>
</protein>
<reference evidence="18" key="1">
    <citation type="journal article" date="2014" name="Mitochondrial DNA">
        <title>Complete mitochondrial genome of the Tioman Island rock gecko, Cnemaspis limi (Sauria, Gekkota, Gekkonidae).</title>
        <authorList>
            <person name="Yan J."/>
            <person name="Tian C."/>
            <person name="Zhou J."/>
            <person name="Bauer A.M."/>
            <person name="Lee Grismer L."/>
            <person name="Zhou K."/>
        </authorList>
    </citation>
    <scope>NUCLEOTIDE SEQUENCE</scope>
    <source>
        <strain evidence="18">DMD-01</strain>
    </source>
</reference>
<comment type="catalytic activity">
    <reaction evidence="16">
        <text>a ubiquinone + NADH + 5 H(+)(in) = a ubiquinol + NAD(+) + 4 H(+)(out)</text>
        <dbReference type="Rhea" id="RHEA:29091"/>
        <dbReference type="Rhea" id="RHEA-COMP:9565"/>
        <dbReference type="Rhea" id="RHEA-COMP:9566"/>
        <dbReference type="ChEBI" id="CHEBI:15378"/>
        <dbReference type="ChEBI" id="CHEBI:16389"/>
        <dbReference type="ChEBI" id="CHEBI:17976"/>
        <dbReference type="ChEBI" id="CHEBI:57540"/>
        <dbReference type="ChEBI" id="CHEBI:57945"/>
        <dbReference type="EC" id="7.1.1.2"/>
    </reaction>
    <physiologicalReaction direction="left-to-right" evidence="16">
        <dbReference type="Rhea" id="RHEA:29092"/>
    </physiologicalReaction>
</comment>
<keyword evidence="10 17" id="KW-1133">Transmembrane helix</keyword>
<dbReference type="AlphaFoldDB" id="K9JVR7"/>
<dbReference type="PANTHER" id="PTHR11434">
    <property type="entry name" value="NADH-UBIQUINONE OXIDOREDUCTASE SUBUNIT ND4L"/>
    <property type="match status" value="1"/>
</dbReference>
<evidence type="ECO:0000256" key="13">
    <source>
        <dbReference type="ARBA" id="ARBA00023128"/>
    </source>
</evidence>
<dbReference type="EC" id="7.1.1.2" evidence="3 17"/>
<dbReference type="Gene3D" id="1.10.287.3510">
    <property type="match status" value="1"/>
</dbReference>